<dbReference type="EMBL" id="JBHSDS010000001">
    <property type="protein sequence ID" value="MFC4356441.1"/>
    <property type="molecule type" value="Genomic_DNA"/>
</dbReference>
<dbReference type="AlphaFoldDB" id="A0ABD5P6D8"/>
<dbReference type="Pfam" id="PF10604">
    <property type="entry name" value="Polyketide_cyc2"/>
    <property type="match status" value="1"/>
</dbReference>
<reference evidence="1 2" key="1">
    <citation type="journal article" date="2019" name="Int. J. Syst. Evol. Microbiol.">
        <title>The Global Catalogue of Microorganisms (GCM) 10K type strain sequencing project: providing services to taxonomists for standard genome sequencing and annotation.</title>
        <authorList>
            <consortium name="The Broad Institute Genomics Platform"/>
            <consortium name="The Broad Institute Genome Sequencing Center for Infectious Disease"/>
            <person name="Wu L."/>
            <person name="Ma J."/>
        </authorList>
    </citation>
    <scope>NUCLEOTIDE SEQUENCE [LARGE SCALE GENOMIC DNA]</scope>
    <source>
        <strain evidence="1 2">CGMCC 1.12553</strain>
    </source>
</reference>
<dbReference type="InterPro" id="IPR019587">
    <property type="entry name" value="Polyketide_cyclase/dehydratase"/>
</dbReference>
<organism evidence="1 2">
    <name type="scientific">Halobium salinum</name>
    <dbReference type="NCBI Taxonomy" id="1364940"/>
    <lineage>
        <taxon>Archaea</taxon>
        <taxon>Methanobacteriati</taxon>
        <taxon>Methanobacteriota</taxon>
        <taxon>Stenosarchaea group</taxon>
        <taxon>Halobacteria</taxon>
        <taxon>Halobacteriales</taxon>
        <taxon>Haloferacaceae</taxon>
        <taxon>Halobium</taxon>
    </lineage>
</organism>
<evidence type="ECO:0000313" key="2">
    <source>
        <dbReference type="Proteomes" id="UP001595921"/>
    </source>
</evidence>
<gene>
    <name evidence="1" type="ORF">ACFO0N_00590</name>
</gene>
<name>A0ABD5P6D8_9EURY</name>
<dbReference type="Proteomes" id="UP001595921">
    <property type="component" value="Unassembled WGS sequence"/>
</dbReference>
<keyword evidence="2" id="KW-1185">Reference proteome</keyword>
<comment type="caution">
    <text evidence="1">The sequence shown here is derived from an EMBL/GenBank/DDBJ whole genome shotgun (WGS) entry which is preliminary data.</text>
</comment>
<protein>
    <submittedName>
        <fullName evidence="1">SRPBCC family protein</fullName>
    </submittedName>
</protein>
<accession>A0ABD5P6D8</accession>
<sequence length="158" mass="17218">MGLRIGRTPDGRRLEVDRVVAADVDAAWELLVDTERWPEWGPSVRAVDYDGESNDGGVIGPDASGRVRVGAVWVPFRVETFEDGTGDVHGSGGRERRRWTWRVAGVPATGHRVESLPDGRCRIVFEVPLVAAPYAAVCERALSRIESLLTTADGRGNP</sequence>
<dbReference type="SUPFAM" id="SSF55961">
    <property type="entry name" value="Bet v1-like"/>
    <property type="match status" value="1"/>
</dbReference>
<dbReference type="RefSeq" id="WP_267624793.1">
    <property type="nucleotide sequence ID" value="NZ_JAODIW010000010.1"/>
</dbReference>
<dbReference type="Gene3D" id="3.30.530.20">
    <property type="match status" value="1"/>
</dbReference>
<dbReference type="InterPro" id="IPR023393">
    <property type="entry name" value="START-like_dom_sf"/>
</dbReference>
<evidence type="ECO:0000313" key="1">
    <source>
        <dbReference type="EMBL" id="MFC4356441.1"/>
    </source>
</evidence>
<proteinExistence type="predicted"/>